<dbReference type="OrthoDB" id="7997694at2"/>
<proteinExistence type="predicted"/>
<dbReference type="AlphaFoldDB" id="A0A1C3WGV0"/>
<sequence>MKKPSSKIRDEIAKLQEQLKAAETREAERIGRIALKAGLGEIEVDETTLQAAFEDLAKRFRGGKVAATGGKKVGSAGESSASSTQDAAGATAGGTAEA</sequence>
<feature type="region of interest" description="Disordered" evidence="1">
    <location>
        <begin position="67"/>
        <end position="98"/>
    </location>
</feature>
<dbReference type="Pfam" id="PF07820">
    <property type="entry name" value="TraC"/>
    <property type="match status" value="1"/>
</dbReference>
<dbReference type="InterPro" id="IPR053443">
    <property type="entry name" value="Conjugal_Transfer_TraC"/>
</dbReference>
<dbReference type="EMBL" id="FMAF01000011">
    <property type="protein sequence ID" value="SCB39302.1"/>
    <property type="molecule type" value="Genomic_DNA"/>
</dbReference>
<organism evidence="2 3">
    <name type="scientific">Rhizobium lusitanum</name>
    <dbReference type="NCBI Taxonomy" id="293958"/>
    <lineage>
        <taxon>Bacteria</taxon>
        <taxon>Pseudomonadati</taxon>
        <taxon>Pseudomonadota</taxon>
        <taxon>Alphaproteobacteria</taxon>
        <taxon>Hyphomicrobiales</taxon>
        <taxon>Rhizobiaceae</taxon>
        <taxon>Rhizobium/Agrobacterium group</taxon>
        <taxon>Rhizobium</taxon>
    </lineage>
</organism>
<reference evidence="2 3" key="1">
    <citation type="submission" date="2016-08" db="EMBL/GenBank/DDBJ databases">
        <authorList>
            <person name="Seilhamer J.J."/>
        </authorList>
    </citation>
    <scope>NUCLEOTIDE SEQUENCE [LARGE SCALE GENOMIC DNA]</scope>
    <source>
        <strain evidence="2 3">P1-7</strain>
    </source>
</reference>
<evidence type="ECO:0000313" key="2">
    <source>
        <dbReference type="EMBL" id="SCB39302.1"/>
    </source>
</evidence>
<accession>A0A1C3WGV0</accession>
<dbReference type="RefSeq" id="WP_028753561.1">
    <property type="nucleotide sequence ID" value="NZ_FMAF01000011.1"/>
</dbReference>
<dbReference type="InterPro" id="IPR012930">
    <property type="entry name" value="TraC"/>
</dbReference>
<name>A0A1C3WGV0_9HYPH</name>
<evidence type="ECO:0000256" key="1">
    <source>
        <dbReference type="SAM" id="MobiDB-lite"/>
    </source>
</evidence>
<dbReference type="NCBIfam" id="NF043004">
    <property type="entry name" value="CjTranTraC_Agrob"/>
    <property type="match status" value="1"/>
</dbReference>
<dbReference type="Proteomes" id="UP000199205">
    <property type="component" value="Unassembled WGS sequence"/>
</dbReference>
<evidence type="ECO:0000313" key="3">
    <source>
        <dbReference type="Proteomes" id="UP000199205"/>
    </source>
</evidence>
<protein>
    <submittedName>
        <fullName evidence="2">TraC-like protein</fullName>
    </submittedName>
</protein>
<gene>
    <name evidence="2" type="ORF">GA0061101_111155</name>
</gene>
<dbReference type="NCBIfam" id="NF010422">
    <property type="entry name" value="PRK13848.1"/>
    <property type="match status" value="1"/>
</dbReference>